<gene>
    <name evidence="2" type="ORF">ENU14_02415</name>
</gene>
<dbReference type="AlphaFoldDB" id="A0A7C4H8V0"/>
<dbReference type="Gene3D" id="3.40.470.10">
    <property type="entry name" value="Uracil-DNA glycosylase-like domain"/>
    <property type="match status" value="1"/>
</dbReference>
<dbReference type="SUPFAM" id="SSF52141">
    <property type="entry name" value="Uracil-DNA glycosylase-like"/>
    <property type="match status" value="1"/>
</dbReference>
<sequence length="187" mass="22228">MRSILDLSMKIKKCNLCRGLYVDKPCIIHRIYDKYLPSKPLVFVVSESPPPGFKQDYLYNNFQKDNLRIVLSRIFNIDERDVIEYLVKKHVFWSTAVKCRPLYSDRNKKNKYVEIMRRNCREILSYEINVLKPEITVALGNVALKSFREIGLKPDFQAYHPLYYRRIGDLDKLKRLFNEVFESIGLI</sequence>
<reference evidence="2" key="1">
    <citation type="journal article" date="2020" name="mSystems">
        <title>Genome- and Community-Level Interaction Insights into Carbon Utilization and Element Cycling Functions of Hydrothermarchaeota in Hydrothermal Sediment.</title>
        <authorList>
            <person name="Zhou Z."/>
            <person name="Liu Y."/>
            <person name="Xu W."/>
            <person name="Pan J."/>
            <person name="Luo Z.H."/>
            <person name="Li M."/>
        </authorList>
    </citation>
    <scope>NUCLEOTIDE SEQUENCE [LARGE SCALE GENOMIC DNA]</scope>
    <source>
        <strain evidence="2">SpSt-642</strain>
    </source>
</reference>
<feature type="domain" description="Uracil-DNA glycosylase-like" evidence="1">
    <location>
        <begin position="85"/>
        <end position="176"/>
    </location>
</feature>
<dbReference type="Pfam" id="PF03167">
    <property type="entry name" value="UDG"/>
    <property type="match status" value="1"/>
</dbReference>
<accession>A0A7C4H8V0</accession>
<evidence type="ECO:0000313" key="2">
    <source>
        <dbReference type="EMBL" id="HGM58425.1"/>
    </source>
</evidence>
<name>A0A7C4H8V0_STAMA</name>
<dbReference type="InterPro" id="IPR036895">
    <property type="entry name" value="Uracil-DNA_glycosylase-like_sf"/>
</dbReference>
<evidence type="ECO:0000259" key="1">
    <source>
        <dbReference type="Pfam" id="PF03167"/>
    </source>
</evidence>
<dbReference type="InterPro" id="IPR005122">
    <property type="entry name" value="Uracil-DNA_glycosylase-like"/>
</dbReference>
<dbReference type="EMBL" id="DTBJ01000017">
    <property type="protein sequence ID" value="HGM58425.1"/>
    <property type="molecule type" value="Genomic_DNA"/>
</dbReference>
<proteinExistence type="predicted"/>
<protein>
    <recommendedName>
        <fullName evidence="1">Uracil-DNA glycosylase-like domain-containing protein</fullName>
    </recommendedName>
</protein>
<organism evidence="2">
    <name type="scientific">Staphylothermus marinus</name>
    <dbReference type="NCBI Taxonomy" id="2280"/>
    <lineage>
        <taxon>Archaea</taxon>
        <taxon>Thermoproteota</taxon>
        <taxon>Thermoprotei</taxon>
        <taxon>Desulfurococcales</taxon>
        <taxon>Desulfurococcaceae</taxon>
        <taxon>Staphylothermus</taxon>
    </lineage>
</organism>
<comment type="caution">
    <text evidence="2">The sequence shown here is derived from an EMBL/GenBank/DDBJ whole genome shotgun (WGS) entry which is preliminary data.</text>
</comment>